<name>A0A6P8PFX0_GEOSA</name>
<proteinExistence type="predicted"/>
<dbReference type="SUPFAM" id="SSF52540">
    <property type="entry name" value="P-loop containing nucleoside triphosphate hydrolases"/>
    <property type="match status" value="1"/>
</dbReference>
<organism evidence="2 3">
    <name type="scientific">Geotrypetes seraphini</name>
    <name type="common">Gaboon caecilian</name>
    <name type="synonym">Caecilia seraphini</name>
    <dbReference type="NCBI Taxonomy" id="260995"/>
    <lineage>
        <taxon>Eukaryota</taxon>
        <taxon>Metazoa</taxon>
        <taxon>Chordata</taxon>
        <taxon>Craniata</taxon>
        <taxon>Vertebrata</taxon>
        <taxon>Euteleostomi</taxon>
        <taxon>Amphibia</taxon>
        <taxon>Gymnophiona</taxon>
        <taxon>Geotrypetes</taxon>
    </lineage>
</organism>
<reference evidence="3" key="1">
    <citation type="submission" date="2025-08" db="UniProtKB">
        <authorList>
            <consortium name="RefSeq"/>
        </authorList>
    </citation>
    <scope>IDENTIFICATION</scope>
</reference>
<evidence type="ECO:0000256" key="1">
    <source>
        <dbReference type="SAM" id="MobiDB-lite"/>
    </source>
</evidence>
<feature type="compositionally biased region" description="Basic and acidic residues" evidence="1">
    <location>
        <begin position="272"/>
        <end position="282"/>
    </location>
</feature>
<dbReference type="RefSeq" id="XP_033780115.1">
    <property type="nucleotide sequence ID" value="XM_033924224.1"/>
</dbReference>
<dbReference type="KEGG" id="gsh:117350164"/>
<dbReference type="AlphaFoldDB" id="A0A6P8PFX0"/>
<dbReference type="GO" id="GO:0000724">
    <property type="term" value="P:double-strand break repair via homologous recombination"/>
    <property type="evidence" value="ECO:0007669"/>
    <property type="project" value="TreeGrafter"/>
</dbReference>
<dbReference type="Proteomes" id="UP000515159">
    <property type="component" value="Chromosome 16"/>
</dbReference>
<dbReference type="GO" id="GO:0003697">
    <property type="term" value="F:single-stranded DNA binding"/>
    <property type="evidence" value="ECO:0007669"/>
    <property type="project" value="TreeGrafter"/>
</dbReference>
<dbReference type="GeneID" id="117350164"/>
<dbReference type="OrthoDB" id="67296at2759"/>
<dbReference type="InParanoid" id="A0A6P8PFX0"/>
<keyword evidence="2" id="KW-1185">Reference proteome</keyword>
<dbReference type="PANTHER" id="PTHR28653">
    <property type="match status" value="1"/>
</dbReference>
<dbReference type="PANTHER" id="PTHR28653:SF1">
    <property type="entry name" value="ATPASE SWSAP1"/>
    <property type="match status" value="1"/>
</dbReference>
<sequence length="282" mass="30872">MEERLVIRNAEVACRTHMACSLRRLLGSFPPGPRGLVLGERRSGKTALLCLAAVRAAAEDGRPVLFLARRPLQSLPGAGRDPLTLKKVHFLYPRSSEELLKVVASLHERDQAFPSLILLDGLEDYLTGDGGQQAAALISALLVDTAAYFTQKLQSTSGVPSVDACCGGSCCHLLISMRVTGEEAEEPLVLSVVERYFPQICQLRIDLDRLRTEEDDEAAEDGIVKVFWASFRSPQRTEFDTSKEWVIRMQPTGQLEISSAMSTPELGGKNAMGEKRSTGVDK</sequence>
<dbReference type="FunCoup" id="A0A6P8PFX0">
    <property type="interactions" value="49"/>
</dbReference>
<dbReference type="InterPro" id="IPR027417">
    <property type="entry name" value="P-loop_NTPase"/>
</dbReference>
<evidence type="ECO:0000313" key="3">
    <source>
        <dbReference type="RefSeq" id="XP_033780115.1"/>
    </source>
</evidence>
<gene>
    <name evidence="3" type="primary">SWSAP1</name>
</gene>
<feature type="region of interest" description="Disordered" evidence="1">
    <location>
        <begin position="257"/>
        <end position="282"/>
    </location>
</feature>
<protein>
    <submittedName>
        <fullName evidence="3">ATPase SWSAP1</fullName>
    </submittedName>
</protein>
<accession>A0A6P8PFX0</accession>
<dbReference type="GO" id="GO:0097196">
    <property type="term" value="C:Shu complex"/>
    <property type="evidence" value="ECO:0007669"/>
    <property type="project" value="TreeGrafter"/>
</dbReference>
<evidence type="ECO:0000313" key="2">
    <source>
        <dbReference type="Proteomes" id="UP000515159"/>
    </source>
</evidence>
<dbReference type="CTD" id="126074"/>
<dbReference type="Gene3D" id="3.40.50.300">
    <property type="entry name" value="P-loop containing nucleotide triphosphate hydrolases"/>
    <property type="match status" value="1"/>
</dbReference>